<dbReference type="InterPro" id="IPR021109">
    <property type="entry name" value="Peptidase_aspartic_dom_sf"/>
</dbReference>
<reference evidence="4 5" key="2">
    <citation type="journal article" date="2019" name="G3 (Bethesda)">
        <title>Hybrid Assembly of the Genome of the Entomopathogenic Nematode Steinernema carpocapsae Identifies the X-Chromosome.</title>
        <authorList>
            <person name="Serra L."/>
            <person name="Macchietto M."/>
            <person name="Macias-Munoz A."/>
            <person name="McGill C.J."/>
            <person name="Rodriguez I.M."/>
            <person name="Rodriguez B."/>
            <person name="Murad R."/>
            <person name="Mortazavi A."/>
        </authorList>
    </citation>
    <scope>NUCLEOTIDE SEQUENCE [LARGE SCALE GENOMIC DNA]</scope>
    <source>
        <strain evidence="4 5">ALL</strain>
    </source>
</reference>
<evidence type="ECO:0000313" key="5">
    <source>
        <dbReference type="Proteomes" id="UP000298663"/>
    </source>
</evidence>
<name>A0A4U5MDG7_STECR</name>
<proteinExistence type="inferred from homology"/>
<evidence type="ECO:0000259" key="3">
    <source>
        <dbReference type="PROSITE" id="PS51767"/>
    </source>
</evidence>
<protein>
    <recommendedName>
        <fullName evidence="3">Peptidase A1 domain-containing protein</fullName>
    </recommendedName>
</protein>
<dbReference type="PROSITE" id="PS51767">
    <property type="entry name" value="PEPTIDASE_A1"/>
    <property type="match status" value="1"/>
</dbReference>
<comment type="similarity">
    <text evidence="1">Belongs to the peptidase A1 family.</text>
</comment>
<feature type="domain" description="Peptidase A1" evidence="3">
    <location>
        <begin position="63"/>
        <end position="363"/>
    </location>
</feature>
<evidence type="ECO:0000256" key="2">
    <source>
        <dbReference type="SAM" id="SignalP"/>
    </source>
</evidence>
<dbReference type="PANTHER" id="PTHR47966">
    <property type="entry name" value="BETA-SITE APP-CLEAVING ENZYME, ISOFORM A-RELATED"/>
    <property type="match status" value="1"/>
</dbReference>
<dbReference type="SUPFAM" id="SSF50630">
    <property type="entry name" value="Acid proteases"/>
    <property type="match status" value="1"/>
</dbReference>
<dbReference type="Gene3D" id="2.40.70.10">
    <property type="entry name" value="Acid Proteases"/>
    <property type="match status" value="2"/>
</dbReference>
<dbReference type="GO" id="GO:0005764">
    <property type="term" value="C:lysosome"/>
    <property type="evidence" value="ECO:0007669"/>
    <property type="project" value="TreeGrafter"/>
</dbReference>
<dbReference type="GO" id="GO:0006508">
    <property type="term" value="P:proteolysis"/>
    <property type="evidence" value="ECO:0007669"/>
    <property type="project" value="InterPro"/>
</dbReference>
<evidence type="ECO:0000313" key="4">
    <source>
        <dbReference type="EMBL" id="TKR67197.1"/>
    </source>
</evidence>
<evidence type="ECO:0000256" key="1">
    <source>
        <dbReference type="ARBA" id="ARBA00007447"/>
    </source>
</evidence>
<accession>A0A4U5MDG7</accession>
<keyword evidence="2" id="KW-0732">Signal</keyword>
<sequence length="367" mass="41596">MLRWLLFASLVALCASLAFRTLQKRHGFNLRVHRRLPRIITSEDAQKHYHHDPEDMRMLVTLLAFSYTTNYRQVPSVQVDVTSSDLVMRFCYDVPNPSSSDPADCFNPKYSKTYVKISDQLGMDDIHSGFPAFDPWTVHNVTFAYRNNTGQDVDLEGASGTLGLAGPSLRKYADSYFPEMVYKHLNLSVFSVMLGKTGQSGAFHFGMVCPLEPHNNTIFYIPTTSSGYWQFSIRGFKFGKVHYSFKSQAVISTKKGYIGMPGKFLKEMMISYGVQWDGLYGAYTVDCSGNNLPDFEVIVDGEKLVITSAMYVYLQTPLANGRCVVNFEDSQKFGFGPEWYFGMPLIQSYCLVFDYGNKRIGFMVNSM</sequence>
<feature type="signal peptide" evidence="2">
    <location>
        <begin position="1"/>
        <end position="16"/>
    </location>
</feature>
<dbReference type="OrthoDB" id="2747330at2759"/>
<gene>
    <name evidence="4" type="ORF">L596_023383</name>
</gene>
<dbReference type="EMBL" id="AZBU02000008">
    <property type="protein sequence ID" value="TKR67197.1"/>
    <property type="molecule type" value="Genomic_DNA"/>
</dbReference>
<dbReference type="InterPro" id="IPR001461">
    <property type="entry name" value="Aspartic_peptidase_A1"/>
</dbReference>
<dbReference type="Pfam" id="PF00026">
    <property type="entry name" value="Asp"/>
    <property type="match status" value="1"/>
</dbReference>
<dbReference type="STRING" id="34508.A0A4U5MDG7"/>
<reference evidence="4 5" key="1">
    <citation type="journal article" date="2015" name="Genome Biol.">
        <title>Comparative genomics of Steinernema reveals deeply conserved gene regulatory networks.</title>
        <authorList>
            <person name="Dillman A.R."/>
            <person name="Macchietto M."/>
            <person name="Porter C.F."/>
            <person name="Rogers A."/>
            <person name="Williams B."/>
            <person name="Antoshechkin I."/>
            <person name="Lee M.M."/>
            <person name="Goodwin Z."/>
            <person name="Lu X."/>
            <person name="Lewis E.E."/>
            <person name="Goodrich-Blair H."/>
            <person name="Stock S.P."/>
            <person name="Adams B.J."/>
            <person name="Sternberg P.W."/>
            <person name="Mortazavi A."/>
        </authorList>
    </citation>
    <scope>NUCLEOTIDE SEQUENCE [LARGE SCALE GENOMIC DNA]</scope>
    <source>
        <strain evidence="4 5">ALL</strain>
    </source>
</reference>
<dbReference type="Proteomes" id="UP000298663">
    <property type="component" value="Unassembled WGS sequence"/>
</dbReference>
<dbReference type="GO" id="GO:0004190">
    <property type="term" value="F:aspartic-type endopeptidase activity"/>
    <property type="evidence" value="ECO:0007669"/>
    <property type="project" value="InterPro"/>
</dbReference>
<feature type="chain" id="PRO_5020823495" description="Peptidase A1 domain-containing protein" evidence="2">
    <location>
        <begin position="17"/>
        <end position="367"/>
    </location>
</feature>
<dbReference type="InterPro" id="IPR033121">
    <property type="entry name" value="PEPTIDASE_A1"/>
</dbReference>
<keyword evidence="5" id="KW-1185">Reference proteome</keyword>
<organism evidence="4 5">
    <name type="scientific">Steinernema carpocapsae</name>
    <name type="common">Entomopathogenic nematode</name>
    <dbReference type="NCBI Taxonomy" id="34508"/>
    <lineage>
        <taxon>Eukaryota</taxon>
        <taxon>Metazoa</taxon>
        <taxon>Ecdysozoa</taxon>
        <taxon>Nematoda</taxon>
        <taxon>Chromadorea</taxon>
        <taxon>Rhabditida</taxon>
        <taxon>Tylenchina</taxon>
        <taxon>Panagrolaimomorpha</taxon>
        <taxon>Strongyloidoidea</taxon>
        <taxon>Steinernematidae</taxon>
        <taxon>Steinernema</taxon>
    </lineage>
</organism>
<dbReference type="PANTHER" id="PTHR47966:SF51">
    <property type="entry name" value="BETA-SITE APP-CLEAVING ENZYME, ISOFORM A-RELATED"/>
    <property type="match status" value="1"/>
</dbReference>
<comment type="caution">
    <text evidence="4">The sequence shown here is derived from an EMBL/GenBank/DDBJ whole genome shotgun (WGS) entry which is preliminary data.</text>
</comment>
<dbReference type="AlphaFoldDB" id="A0A4U5MDG7"/>